<evidence type="ECO:0000256" key="5">
    <source>
        <dbReference type="ARBA" id="ARBA00015519"/>
    </source>
</evidence>
<dbReference type="Proteomes" id="UP001378592">
    <property type="component" value="Unassembled WGS sequence"/>
</dbReference>
<evidence type="ECO:0000259" key="13">
    <source>
        <dbReference type="Pfam" id="PF13359"/>
    </source>
</evidence>
<dbReference type="GO" id="GO:0004518">
    <property type="term" value="F:nuclease activity"/>
    <property type="evidence" value="ECO:0007669"/>
    <property type="project" value="UniProtKB-KW"/>
</dbReference>
<dbReference type="InterPro" id="IPR027806">
    <property type="entry name" value="HARBI1_dom"/>
</dbReference>
<comment type="similarity">
    <text evidence="4">Belongs to the HARBI1 family.</text>
</comment>
<proteinExistence type="inferred from homology"/>
<dbReference type="Pfam" id="PF13359">
    <property type="entry name" value="DDE_Tnp_4"/>
    <property type="match status" value="1"/>
</dbReference>
<keyword evidence="9" id="KW-0378">Hydrolase</keyword>
<evidence type="ECO:0000256" key="11">
    <source>
        <dbReference type="ARBA" id="ARBA00030126"/>
    </source>
</evidence>
<keyword evidence="6" id="KW-0963">Cytoplasm</keyword>
<keyword evidence="8" id="KW-0479">Metal-binding</keyword>
<evidence type="ECO:0000256" key="4">
    <source>
        <dbReference type="ARBA" id="ARBA00006958"/>
    </source>
</evidence>
<evidence type="ECO:0000313" key="14">
    <source>
        <dbReference type="EMBL" id="KAK7869422.1"/>
    </source>
</evidence>
<evidence type="ECO:0000256" key="6">
    <source>
        <dbReference type="ARBA" id="ARBA00022490"/>
    </source>
</evidence>
<dbReference type="InterPro" id="IPR045249">
    <property type="entry name" value="HARBI1-like"/>
</dbReference>
<organism evidence="14 15">
    <name type="scientific">Gryllus longicercus</name>
    <dbReference type="NCBI Taxonomy" id="2509291"/>
    <lineage>
        <taxon>Eukaryota</taxon>
        <taxon>Metazoa</taxon>
        <taxon>Ecdysozoa</taxon>
        <taxon>Arthropoda</taxon>
        <taxon>Hexapoda</taxon>
        <taxon>Insecta</taxon>
        <taxon>Pterygota</taxon>
        <taxon>Neoptera</taxon>
        <taxon>Polyneoptera</taxon>
        <taxon>Orthoptera</taxon>
        <taxon>Ensifera</taxon>
        <taxon>Gryllidea</taxon>
        <taxon>Grylloidea</taxon>
        <taxon>Gryllidae</taxon>
        <taxon>Gryllinae</taxon>
        <taxon>Gryllus</taxon>
    </lineage>
</organism>
<evidence type="ECO:0000256" key="1">
    <source>
        <dbReference type="ARBA" id="ARBA00001968"/>
    </source>
</evidence>
<evidence type="ECO:0000256" key="2">
    <source>
        <dbReference type="ARBA" id="ARBA00004123"/>
    </source>
</evidence>
<dbReference type="GO" id="GO:0005634">
    <property type="term" value="C:nucleus"/>
    <property type="evidence" value="ECO:0007669"/>
    <property type="project" value="UniProtKB-SubCell"/>
</dbReference>
<protein>
    <recommendedName>
        <fullName evidence="5">Putative nuclease HARBI1</fullName>
    </recommendedName>
    <alternativeName>
        <fullName evidence="11">Harbinger transposase-derived nuclease</fullName>
    </alternativeName>
</protein>
<evidence type="ECO:0000256" key="8">
    <source>
        <dbReference type="ARBA" id="ARBA00022723"/>
    </source>
</evidence>
<name>A0AAN9VX53_9ORTH</name>
<comment type="cofactor">
    <cofactor evidence="1">
        <name>a divalent metal cation</name>
        <dbReference type="ChEBI" id="CHEBI:60240"/>
    </cofactor>
</comment>
<dbReference type="InterPro" id="IPR026103">
    <property type="entry name" value="HARBI1_animal"/>
</dbReference>
<reference evidence="14 15" key="1">
    <citation type="submission" date="2024-03" db="EMBL/GenBank/DDBJ databases">
        <title>The genome assembly and annotation of the cricket Gryllus longicercus Weissman &amp; Gray.</title>
        <authorList>
            <person name="Szrajer S."/>
            <person name="Gray D."/>
            <person name="Ylla G."/>
        </authorList>
    </citation>
    <scope>NUCLEOTIDE SEQUENCE [LARGE SCALE GENOMIC DNA]</scope>
    <source>
        <strain evidence="14">DAG 2021-001</strain>
        <tissue evidence="14">Whole body minus gut</tissue>
    </source>
</reference>
<evidence type="ECO:0000256" key="12">
    <source>
        <dbReference type="ARBA" id="ARBA00045850"/>
    </source>
</evidence>
<keyword evidence="15" id="KW-1185">Reference proteome</keyword>
<dbReference type="GO" id="GO:0005737">
    <property type="term" value="C:cytoplasm"/>
    <property type="evidence" value="ECO:0007669"/>
    <property type="project" value="UniProtKB-SubCell"/>
</dbReference>
<evidence type="ECO:0000256" key="10">
    <source>
        <dbReference type="ARBA" id="ARBA00023242"/>
    </source>
</evidence>
<comment type="function">
    <text evidence="12">Transposase-derived protein that may have nuclease activity. Does not have transposase activity.</text>
</comment>
<keyword evidence="10" id="KW-0539">Nucleus</keyword>
<sequence length="364" mass="42776">METFVRFRHQKVYRERRMTEERSYKTLYRFHAENVQWLANYFLGEYNETRGGAVNNETKMRIFLRYLADPGFQIGVAEDIGVDQSTISKTFSYVLNRIVEKRNEWVKFPTTAMALDSAKMEWQERYSFPAAIGAVDCTHILIRRPHMHGDEYVNRKGHHSLNVQATCNSKEEFTSIDVSWPGSVHDARIWRNSNVCRVMTNQANALLIGGSGYPIAPWLMTPYQNPTTPEQTAFNRVFKTERVVIERCFGQLKQRFPILQSRIRLSTEKVPSVILCCCILHNIAKYLQDEDFPEPGDQEDEDELILDGVNEQNIRQRGQQRRNEIAQIIHGMRRVSNFEHVIFMFQDQNVLITNHYELIWEFFH</sequence>
<dbReference type="EMBL" id="JAZDUA010000074">
    <property type="protein sequence ID" value="KAK7869422.1"/>
    <property type="molecule type" value="Genomic_DNA"/>
</dbReference>
<dbReference type="AlphaFoldDB" id="A0AAN9VX53"/>
<comment type="caution">
    <text evidence="14">The sequence shown here is derived from an EMBL/GenBank/DDBJ whole genome shotgun (WGS) entry which is preliminary data.</text>
</comment>
<comment type="subcellular location">
    <subcellularLocation>
        <location evidence="3">Cytoplasm</location>
    </subcellularLocation>
    <subcellularLocation>
        <location evidence="2">Nucleus</location>
    </subcellularLocation>
</comment>
<dbReference type="PANTHER" id="PTHR22930">
    <property type="match status" value="1"/>
</dbReference>
<evidence type="ECO:0000313" key="15">
    <source>
        <dbReference type="Proteomes" id="UP001378592"/>
    </source>
</evidence>
<dbReference type="PRINTS" id="PR02086">
    <property type="entry name" value="PUTNUCHARBI1"/>
</dbReference>
<evidence type="ECO:0000256" key="3">
    <source>
        <dbReference type="ARBA" id="ARBA00004496"/>
    </source>
</evidence>
<keyword evidence="7" id="KW-0540">Nuclease</keyword>
<dbReference type="PANTHER" id="PTHR22930:SF250">
    <property type="entry name" value="NUCLEASE HARBI1-LIKE PROTEIN"/>
    <property type="match status" value="1"/>
</dbReference>
<dbReference type="GO" id="GO:0016787">
    <property type="term" value="F:hydrolase activity"/>
    <property type="evidence" value="ECO:0007669"/>
    <property type="project" value="UniProtKB-KW"/>
</dbReference>
<dbReference type="GO" id="GO:0046872">
    <property type="term" value="F:metal ion binding"/>
    <property type="evidence" value="ECO:0007669"/>
    <property type="project" value="UniProtKB-KW"/>
</dbReference>
<feature type="domain" description="DDE Tnp4" evidence="13">
    <location>
        <begin position="135"/>
        <end position="282"/>
    </location>
</feature>
<evidence type="ECO:0000256" key="9">
    <source>
        <dbReference type="ARBA" id="ARBA00022801"/>
    </source>
</evidence>
<accession>A0AAN9VX53</accession>
<evidence type="ECO:0000256" key="7">
    <source>
        <dbReference type="ARBA" id="ARBA00022722"/>
    </source>
</evidence>
<gene>
    <name evidence="14" type="ORF">R5R35_008151</name>
</gene>